<gene>
    <name evidence="1" type="ORF">SCH01S_15_00360</name>
</gene>
<proteinExistence type="predicted"/>
<protein>
    <submittedName>
        <fullName evidence="1">Uncharacterized protein</fullName>
    </submittedName>
</protein>
<sequence length="70" mass="7994">MSDRFLVEFERRAVGVAVRVAGGFRFFASDPDFHMLEGSVFPRVRSLMGQVTRAGRARQRRRRTLSPQPA</sequence>
<organism evidence="1 2">
    <name type="scientific">Sphingomonas changbaiensis NBRC 104936</name>
    <dbReference type="NCBI Taxonomy" id="1219043"/>
    <lineage>
        <taxon>Bacteria</taxon>
        <taxon>Pseudomonadati</taxon>
        <taxon>Pseudomonadota</taxon>
        <taxon>Alphaproteobacteria</taxon>
        <taxon>Sphingomonadales</taxon>
        <taxon>Sphingomonadaceae</taxon>
        <taxon>Sphingomonas</taxon>
    </lineage>
</organism>
<reference evidence="1 2" key="1">
    <citation type="submission" date="2015-04" db="EMBL/GenBank/DDBJ databases">
        <title>Whole genome shotgun sequence of Sphingomonas changbaiensis NBRC 104936.</title>
        <authorList>
            <person name="Katano-Makiyama Y."/>
            <person name="Hosoyama A."/>
            <person name="Hashimoto M."/>
            <person name="Noguchi M."/>
            <person name="Tsuchikane K."/>
            <person name="Ohji S."/>
            <person name="Yamazoe A."/>
            <person name="Ichikawa N."/>
            <person name="Kimura A."/>
            <person name="Fujita N."/>
        </authorList>
    </citation>
    <scope>NUCLEOTIDE SEQUENCE [LARGE SCALE GENOMIC DNA]</scope>
    <source>
        <strain evidence="1 2">NBRC 104936</strain>
    </source>
</reference>
<evidence type="ECO:0000313" key="2">
    <source>
        <dbReference type="Proteomes" id="UP000033202"/>
    </source>
</evidence>
<name>A0A0E9MLY2_9SPHN</name>
<comment type="caution">
    <text evidence="1">The sequence shown here is derived from an EMBL/GenBank/DDBJ whole genome shotgun (WGS) entry which is preliminary data.</text>
</comment>
<dbReference type="EMBL" id="BBWU01000015">
    <property type="protein sequence ID" value="GAO38411.1"/>
    <property type="molecule type" value="Genomic_DNA"/>
</dbReference>
<dbReference type="Proteomes" id="UP000033202">
    <property type="component" value="Unassembled WGS sequence"/>
</dbReference>
<accession>A0A0E9MLY2</accession>
<dbReference type="RefSeq" id="WP_046347255.1">
    <property type="nucleotide sequence ID" value="NZ_BBWU01000015.1"/>
</dbReference>
<evidence type="ECO:0000313" key="1">
    <source>
        <dbReference type="EMBL" id="GAO38411.1"/>
    </source>
</evidence>
<keyword evidence="2" id="KW-1185">Reference proteome</keyword>
<dbReference type="AlphaFoldDB" id="A0A0E9MLY2"/>